<dbReference type="EMBL" id="JBITMB010000004">
    <property type="protein sequence ID" value="MFI7441602.1"/>
    <property type="molecule type" value="Genomic_DNA"/>
</dbReference>
<name>A0ABW8A4A7_9ACTN</name>
<protein>
    <submittedName>
        <fullName evidence="2">Antibiotic biosynthesis monooxygenase family protein</fullName>
        <ecNumber evidence="2">1.14.-.-</ecNumber>
    </submittedName>
</protein>
<proteinExistence type="predicted"/>
<dbReference type="GO" id="GO:0004497">
    <property type="term" value="F:monooxygenase activity"/>
    <property type="evidence" value="ECO:0007669"/>
    <property type="project" value="UniProtKB-KW"/>
</dbReference>
<dbReference type="EC" id="1.14.-.-" evidence="2"/>
<dbReference type="InterPro" id="IPR011008">
    <property type="entry name" value="Dimeric_a/b-barrel"/>
</dbReference>
<dbReference type="RefSeq" id="WP_101789093.1">
    <property type="nucleotide sequence ID" value="NZ_JBITMB010000004.1"/>
</dbReference>
<evidence type="ECO:0000313" key="2">
    <source>
        <dbReference type="EMBL" id="MFI7441602.1"/>
    </source>
</evidence>
<dbReference type="PROSITE" id="PS51725">
    <property type="entry name" value="ABM"/>
    <property type="match status" value="1"/>
</dbReference>
<dbReference type="Proteomes" id="UP001612928">
    <property type="component" value="Unassembled WGS sequence"/>
</dbReference>
<dbReference type="Gene3D" id="3.30.70.100">
    <property type="match status" value="1"/>
</dbReference>
<keyword evidence="2" id="KW-0503">Monooxygenase</keyword>
<evidence type="ECO:0000313" key="3">
    <source>
        <dbReference type="Proteomes" id="UP001612928"/>
    </source>
</evidence>
<comment type="caution">
    <text evidence="2">The sequence shown here is derived from an EMBL/GenBank/DDBJ whole genome shotgun (WGS) entry which is preliminary data.</text>
</comment>
<sequence>MIGHVRVLVHYTAPEQDQESVLEAYRRVNDGMRGTPGLLSSQLLRSALDTGEFAVLSEWTDLPRFRAWEEGTRHKQQTAALRSYRDEGRGRGYGIYEVVDQL</sequence>
<keyword evidence="3" id="KW-1185">Reference proteome</keyword>
<organism evidence="2 3">
    <name type="scientific">Nonomuraea indica</name>
    <dbReference type="NCBI Taxonomy" id="1581193"/>
    <lineage>
        <taxon>Bacteria</taxon>
        <taxon>Bacillati</taxon>
        <taxon>Actinomycetota</taxon>
        <taxon>Actinomycetes</taxon>
        <taxon>Streptosporangiales</taxon>
        <taxon>Streptosporangiaceae</taxon>
        <taxon>Nonomuraea</taxon>
    </lineage>
</organism>
<dbReference type="SUPFAM" id="SSF54909">
    <property type="entry name" value="Dimeric alpha+beta barrel"/>
    <property type="match status" value="1"/>
</dbReference>
<dbReference type="InterPro" id="IPR007138">
    <property type="entry name" value="ABM_dom"/>
</dbReference>
<gene>
    <name evidence="2" type="ORF">ACIBP5_16725</name>
</gene>
<accession>A0ABW8A4A7</accession>
<reference evidence="2 3" key="1">
    <citation type="submission" date="2024-10" db="EMBL/GenBank/DDBJ databases">
        <title>The Natural Products Discovery Center: Release of the First 8490 Sequenced Strains for Exploring Actinobacteria Biosynthetic Diversity.</title>
        <authorList>
            <person name="Kalkreuter E."/>
            <person name="Kautsar S.A."/>
            <person name="Yang D."/>
            <person name="Bader C.D."/>
            <person name="Teijaro C.N."/>
            <person name="Fluegel L."/>
            <person name="Davis C.M."/>
            <person name="Simpson J.R."/>
            <person name="Lauterbach L."/>
            <person name="Steele A.D."/>
            <person name="Gui C."/>
            <person name="Meng S."/>
            <person name="Li G."/>
            <person name="Viehrig K."/>
            <person name="Ye F."/>
            <person name="Su P."/>
            <person name="Kiefer A.F."/>
            <person name="Nichols A."/>
            <person name="Cepeda A.J."/>
            <person name="Yan W."/>
            <person name="Fan B."/>
            <person name="Jiang Y."/>
            <person name="Adhikari A."/>
            <person name="Zheng C.-J."/>
            <person name="Schuster L."/>
            <person name="Cowan T.M."/>
            <person name="Smanski M.J."/>
            <person name="Chevrette M.G."/>
            <person name="De Carvalho L.P.S."/>
            <person name="Shen B."/>
        </authorList>
    </citation>
    <scope>NUCLEOTIDE SEQUENCE [LARGE SCALE GENOMIC DNA]</scope>
    <source>
        <strain evidence="2 3">NPDC049503</strain>
    </source>
</reference>
<evidence type="ECO:0000259" key="1">
    <source>
        <dbReference type="PROSITE" id="PS51725"/>
    </source>
</evidence>
<keyword evidence="2" id="KW-0560">Oxidoreductase</keyword>
<dbReference type="Pfam" id="PF03992">
    <property type="entry name" value="ABM"/>
    <property type="match status" value="1"/>
</dbReference>
<feature type="domain" description="ABM" evidence="1">
    <location>
        <begin position="4"/>
        <end position="96"/>
    </location>
</feature>